<organism evidence="3 4">
    <name type="scientific">Polypedilum vanderplanki</name>
    <name type="common">Sleeping chironomid midge</name>
    <dbReference type="NCBI Taxonomy" id="319348"/>
    <lineage>
        <taxon>Eukaryota</taxon>
        <taxon>Metazoa</taxon>
        <taxon>Ecdysozoa</taxon>
        <taxon>Arthropoda</taxon>
        <taxon>Hexapoda</taxon>
        <taxon>Insecta</taxon>
        <taxon>Pterygota</taxon>
        <taxon>Neoptera</taxon>
        <taxon>Endopterygota</taxon>
        <taxon>Diptera</taxon>
        <taxon>Nematocera</taxon>
        <taxon>Chironomoidea</taxon>
        <taxon>Chironomidae</taxon>
        <taxon>Chironominae</taxon>
        <taxon>Polypedilum</taxon>
        <taxon>Polypedilum</taxon>
    </lineage>
</organism>
<sequence>MKFQLIFLFIALFAFFGCTYAGGPSLSEYCQQVCALCSGITDPLCDCSLFGARCIEPTTSEDSSFSLESSSEESSSEKQLP</sequence>
<proteinExistence type="predicted"/>
<feature type="region of interest" description="Disordered" evidence="1">
    <location>
        <begin position="59"/>
        <end position="81"/>
    </location>
</feature>
<evidence type="ECO:0000256" key="1">
    <source>
        <dbReference type="SAM" id="MobiDB-lite"/>
    </source>
</evidence>
<evidence type="ECO:0000256" key="2">
    <source>
        <dbReference type="SAM" id="SignalP"/>
    </source>
</evidence>
<protein>
    <submittedName>
        <fullName evidence="3">Uncharacterized protein</fullName>
    </submittedName>
</protein>
<dbReference type="Proteomes" id="UP001107558">
    <property type="component" value="Chromosome 4"/>
</dbReference>
<dbReference type="AlphaFoldDB" id="A0A9J6BGS3"/>
<comment type="caution">
    <text evidence="3">The sequence shown here is derived from an EMBL/GenBank/DDBJ whole genome shotgun (WGS) entry which is preliminary data.</text>
</comment>
<feature type="chain" id="PRO_5039894518" evidence="2">
    <location>
        <begin position="22"/>
        <end position="81"/>
    </location>
</feature>
<dbReference type="PROSITE" id="PS51257">
    <property type="entry name" value="PROKAR_LIPOPROTEIN"/>
    <property type="match status" value="1"/>
</dbReference>
<keyword evidence="2" id="KW-0732">Signal</keyword>
<evidence type="ECO:0000313" key="3">
    <source>
        <dbReference type="EMBL" id="KAG5669005.1"/>
    </source>
</evidence>
<gene>
    <name evidence="3" type="ORF">PVAND_016908</name>
</gene>
<dbReference type="EMBL" id="JADBJN010000004">
    <property type="protein sequence ID" value="KAG5669005.1"/>
    <property type="molecule type" value="Genomic_DNA"/>
</dbReference>
<keyword evidence="4" id="KW-1185">Reference proteome</keyword>
<reference evidence="3" key="1">
    <citation type="submission" date="2021-03" db="EMBL/GenBank/DDBJ databases">
        <title>Chromosome level genome of the anhydrobiotic midge Polypedilum vanderplanki.</title>
        <authorList>
            <person name="Yoshida Y."/>
            <person name="Kikawada T."/>
            <person name="Gusev O."/>
        </authorList>
    </citation>
    <scope>NUCLEOTIDE SEQUENCE</scope>
    <source>
        <strain evidence="3">NIAS01</strain>
        <tissue evidence="3">Whole body or cell culture</tissue>
    </source>
</reference>
<evidence type="ECO:0000313" key="4">
    <source>
        <dbReference type="Proteomes" id="UP001107558"/>
    </source>
</evidence>
<accession>A0A9J6BGS3</accession>
<feature type="compositionally biased region" description="Low complexity" evidence="1">
    <location>
        <begin position="60"/>
        <end position="73"/>
    </location>
</feature>
<feature type="signal peptide" evidence="2">
    <location>
        <begin position="1"/>
        <end position="21"/>
    </location>
</feature>
<name>A0A9J6BGS3_POLVA</name>